<dbReference type="Proteomes" id="UP001603978">
    <property type="component" value="Unassembled WGS sequence"/>
</dbReference>
<comment type="caution">
    <text evidence="1">The sequence shown here is derived from an EMBL/GenBank/DDBJ whole genome shotgun (WGS) entry which is preliminary data.</text>
</comment>
<evidence type="ECO:0000313" key="1">
    <source>
        <dbReference type="EMBL" id="MFG1711214.1"/>
    </source>
</evidence>
<keyword evidence="2" id="KW-1185">Reference proteome</keyword>
<gene>
    <name evidence="1" type="ORF">ACFLIM_49495</name>
</gene>
<dbReference type="RefSeq" id="WP_393177777.1">
    <property type="nucleotide sequence ID" value="NZ_JBICRM010000077.1"/>
</dbReference>
<sequence length="99" mass="11445">MLALEKNEFLAGINERKEYLEAMGFVSVNVYPYEEVPLNENYTMVKTRGRMAIKKQDGQVVALVHDATYVLFLKEDRPKMVFALSHEDPMKMMQDQGLT</sequence>
<name>A0ABW7AUV8_9ACTN</name>
<accession>A0ABW7AUV8</accession>
<organism evidence="1 2">
    <name type="scientific">Nonomuraea marmarensis</name>
    <dbReference type="NCBI Taxonomy" id="3351344"/>
    <lineage>
        <taxon>Bacteria</taxon>
        <taxon>Bacillati</taxon>
        <taxon>Actinomycetota</taxon>
        <taxon>Actinomycetes</taxon>
        <taxon>Streptosporangiales</taxon>
        <taxon>Streptosporangiaceae</taxon>
        <taxon>Nonomuraea</taxon>
    </lineage>
</organism>
<reference evidence="1 2" key="1">
    <citation type="submission" date="2024-10" db="EMBL/GenBank/DDBJ databases">
        <authorList>
            <person name="Topkara A.R."/>
            <person name="Saygin H."/>
        </authorList>
    </citation>
    <scope>NUCLEOTIDE SEQUENCE [LARGE SCALE GENOMIC DNA]</scope>
    <source>
        <strain evidence="1 2">M3C6</strain>
    </source>
</reference>
<protein>
    <submittedName>
        <fullName evidence="1">Uncharacterized protein</fullName>
    </submittedName>
</protein>
<proteinExistence type="predicted"/>
<dbReference type="EMBL" id="JBICRM010000077">
    <property type="protein sequence ID" value="MFG1711214.1"/>
    <property type="molecule type" value="Genomic_DNA"/>
</dbReference>
<evidence type="ECO:0000313" key="2">
    <source>
        <dbReference type="Proteomes" id="UP001603978"/>
    </source>
</evidence>